<reference evidence="2 3" key="1">
    <citation type="submission" date="2015-03" db="EMBL/GenBank/DDBJ databases">
        <authorList>
            <person name="Zheng J."/>
            <person name="Ganezle M."/>
        </authorList>
    </citation>
    <scope>NUCLEOTIDE SEQUENCE [LARGE SCALE GENOMIC DNA]</scope>
    <source>
        <strain evidence="2 3">LP38</strain>
    </source>
</reference>
<keyword evidence="1" id="KW-0472">Membrane</keyword>
<dbReference type="InterPro" id="IPR012507">
    <property type="entry name" value="YibE_F"/>
</dbReference>
<feature type="transmembrane region" description="Helical" evidence="1">
    <location>
        <begin position="184"/>
        <end position="204"/>
    </location>
</feature>
<feature type="transmembrane region" description="Helical" evidence="1">
    <location>
        <begin position="211"/>
        <end position="235"/>
    </location>
</feature>
<dbReference type="PANTHER" id="PTHR41771">
    <property type="entry name" value="MEMBRANE PROTEIN-RELATED"/>
    <property type="match status" value="1"/>
</dbReference>
<dbReference type="RefSeq" id="WP_045806103.1">
    <property type="nucleotide sequence ID" value="NZ_JZCR01000002.1"/>
</dbReference>
<evidence type="ECO:0000256" key="1">
    <source>
        <dbReference type="SAM" id="Phobius"/>
    </source>
</evidence>
<keyword evidence="1" id="KW-0812">Transmembrane</keyword>
<dbReference type="PATRIC" id="fig|216463.3.peg.981"/>
<feature type="transmembrane region" description="Helical" evidence="1">
    <location>
        <begin position="347"/>
        <end position="368"/>
    </location>
</feature>
<accession>A0A0F3RVI3</accession>
<feature type="transmembrane region" description="Helical" evidence="1">
    <location>
        <begin position="20"/>
        <end position="38"/>
    </location>
</feature>
<proteinExistence type="predicted"/>
<organism evidence="2 3">
    <name type="scientific">Levilactobacillus spicheri</name>
    <dbReference type="NCBI Taxonomy" id="216463"/>
    <lineage>
        <taxon>Bacteria</taxon>
        <taxon>Bacillati</taxon>
        <taxon>Bacillota</taxon>
        <taxon>Bacilli</taxon>
        <taxon>Lactobacillales</taxon>
        <taxon>Lactobacillaceae</taxon>
        <taxon>Levilactobacillus</taxon>
    </lineage>
</organism>
<feature type="transmembrane region" description="Helical" evidence="1">
    <location>
        <begin position="303"/>
        <end position="327"/>
    </location>
</feature>
<dbReference type="OrthoDB" id="5753718at2"/>
<feature type="transmembrane region" description="Helical" evidence="1">
    <location>
        <begin position="134"/>
        <end position="151"/>
    </location>
</feature>
<dbReference type="Pfam" id="PF07907">
    <property type="entry name" value="YibE_F"/>
    <property type="match status" value="1"/>
</dbReference>
<keyword evidence="1" id="KW-1133">Transmembrane helix</keyword>
<evidence type="ECO:0000313" key="3">
    <source>
        <dbReference type="Proteomes" id="UP000033491"/>
    </source>
</evidence>
<dbReference type="STRING" id="216463.VC81_00035"/>
<feature type="transmembrane region" description="Helical" evidence="1">
    <location>
        <begin position="158"/>
        <end position="178"/>
    </location>
</feature>
<dbReference type="PANTHER" id="PTHR41771:SF1">
    <property type="entry name" value="MEMBRANE PROTEIN"/>
    <property type="match status" value="1"/>
</dbReference>
<comment type="caution">
    <text evidence="2">The sequence shown here is derived from an EMBL/GenBank/DDBJ whole genome shotgun (WGS) entry which is preliminary data.</text>
</comment>
<sequence length="378" mass="41945">MGERAIIVQKFGIQQTHRWWAWLLVLLVGAVVVVGTHYDAALYCDPIMRVTAVTQQKATKETDDFQNVDYQTGQTLHGVILNGRYRGNRLTVSNTYSASGAMDQRYRVGSQLFVVAHQHHGKFSATVKDRKRDTPLVFMIWLVIGLLLLILRFSGLMAFLSVAANGVLFFLAILLNGATQGAQVLWIFGSLSIGFAALTLWLVLGRTRQMLITLATTLGGTLLSIVVALTVFHLTHERGMFYESMQYVTQLPRPLFLAETLLGSLGAVMDESTDIISSLYALKRERPELTPRQIFKSGRQIGSTIMGPLINVLFFIFVADTFPMALLYLKNGNSWGYTFSMNMSMGVVQSLISGIGIVLAVPLASYLASRWLPKEVRA</sequence>
<dbReference type="Proteomes" id="UP000033491">
    <property type="component" value="Unassembled WGS sequence"/>
</dbReference>
<dbReference type="EMBL" id="JZCR01000002">
    <property type="protein sequence ID" value="KJW13905.1"/>
    <property type="molecule type" value="Genomic_DNA"/>
</dbReference>
<gene>
    <name evidence="2" type="ORF">VC81_00035</name>
</gene>
<evidence type="ECO:0000313" key="2">
    <source>
        <dbReference type="EMBL" id="KJW13905.1"/>
    </source>
</evidence>
<dbReference type="AlphaFoldDB" id="A0A0F3RVI3"/>
<protein>
    <submittedName>
        <fullName evidence="2">Membrane protein</fullName>
    </submittedName>
</protein>
<name>A0A0F3RVI3_9LACO</name>